<proteinExistence type="predicted"/>
<reference evidence="1" key="1">
    <citation type="submission" date="2014-05" db="EMBL/GenBank/DDBJ databases">
        <authorList>
            <person name="Chronopoulou M."/>
        </authorList>
    </citation>
    <scope>NUCLEOTIDE SEQUENCE</scope>
    <source>
        <tissue evidence="1">Whole organism</tissue>
    </source>
</reference>
<accession>A0A0K2V7W1</accession>
<name>A0A0K2V7W1_LEPSM</name>
<organism evidence="1">
    <name type="scientific">Lepeophtheirus salmonis</name>
    <name type="common">Salmon louse</name>
    <name type="synonym">Caligus salmonis</name>
    <dbReference type="NCBI Taxonomy" id="72036"/>
    <lineage>
        <taxon>Eukaryota</taxon>
        <taxon>Metazoa</taxon>
        <taxon>Ecdysozoa</taxon>
        <taxon>Arthropoda</taxon>
        <taxon>Crustacea</taxon>
        <taxon>Multicrustacea</taxon>
        <taxon>Hexanauplia</taxon>
        <taxon>Copepoda</taxon>
        <taxon>Siphonostomatoida</taxon>
        <taxon>Caligidae</taxon>
        <taxon>Lepeophtheirus</taxon>
    </lineage>
</organism>
<dbReference type="AlphaFoldDB" id="A0A0K2V7W1"/>
<feature type="non-terminal residue" evidence="1">
    <location>
        <position position="1"/>
    </location>
</feature>
<sequence length="60" mass="6925">PKSQKVTLTIYYGVLNVIPCWTLSTIEDRYRRNSCLYVSLLLTEGCLSLFPLSHNYSQLI</sequence>
<dbReference type="EMBL" id="HACA01028665">
    <property type="protein sequence ID" value="CDW46026.1"/>
    <property type="molecule type" value="Transcribed_RNA"/>
</dbReference>
<protein>
    <submittedName>
        <fullName evidence="1">Uncharacterized protein</fullName>
    </submittedName>
</protein>
<evidence type="ECO:0000313" key="1">
    <source>
        <dbReference type="EMBL" id="CDW46026.1"/>
    </source>
</evidence>